<dbReference type="PANTHER" id="PTHR23183:SF0">
    <property type="entry name" value="NUCLEOLAR PROTEIN 14"/>
    <property type="match status" value="1"/>
</dbReference>
<evidence type="ECO:0000256" key="7">
    <source>
        <dbReference type="SAM" id="Coils"/>
    </source>
</evidence>
<protein>
    <submittedName>
        <fullName evidence="9">Uncharacterized protein</fullName>
    </submittedName>
</protein>
<evidence type="ECO:0000256" key="4">
    <source>
        <dbReference type="ARBA" id="ARBA00022552"/>
    </source>
</evidence>
<dbReference type="AlphaFoldDB" id="A0A5K1VD95"/>
<dbReference type="VEuPathDB" id="AmoebaDB:EHI_109000"/>
<evidence type="ECO:0000256" key="1">
    <source>
        <dbReference type="ARBA" id="ARBA00004604"/>
    </source>
</evidence>
<evidence type="ECO:0000313" key="9">
    <source>
        <dbReference type="EMBL" id="GAT97446.1"/>
    </source>
</evidence>
<sequence>MKRTQSIFNDKRKQKKQVGAEEGRAKKWFEQRIKQKKDKYNINEESEEEEEFTHEGVALSKSKMGYTDVPVGVIEEDTEDTEEEKTDMTKKGRYAEIIEKSKKRKAEKAIERQEQEERLEFLNENIEDIIGHVSMRQSGDDNFGDEYVELLAKMQNEKTRAVGADIEEDVHEARKKRIQEEINNIEERINKIGEGGIVEKHRIGEGSEKLEDEEDLIKRIEKEDIRTVVYKIGDKEEWGKEIEKQEELAEQAVIILKSVEKIGVLKTTEALQSFIGEIYNRRKEMRMMIVEVIIEGIEWKEDLRTLKEIGVISKVWSSTDLGSMITMKIMEYLGGLFYGVRVEKERFVLQSIGAIIGSEISERRYIPELIGWIRKGYLIVKDSKRKKGIKVEEAITLEGEELKGYVKDIIIQIVEKMIGMNRKEINSRMGLKEIIESMKGDEECKRIVEEWNKEEEKMKIQVTLVEKKNVGMIKMFNPRLHEVDLQKEVREVKKKIKEEARKASKIEEGITQNISDMKRYEEEIERQKQKKAYGKILNELQGQQSEWKKFDKKKGKQNYKKKVRY</sequence>
<dbReference type="InterPro" id="IPR007276">
    <property type="entry name" value="Nop14"/>
</dbReference>
<evidence type="ECO:0000256" key="3">
    <source>
        <dbReference type="ARBA" id="ARBA00022517"/>
    </source>
</evidence>
<comment type="similarity">
    <text evidence="2">Belongs to the NOP14 family.</text>
</comment>
<evidence type="ECO:0000313" key="10">
    <source>
        <dbReference type="Proteomes" id="UP000078387"/>
    </source>
</evidence>
<feature type="coiled-coil region" evidence="7">
    <location>
        <begin position="168"/>
        <end position="223"/>
    </location>
</feature>
<evidence type="ECO:0000256" key="2">
    <source>
        <dbReference type="ARBA" id="ARBA00007466"/>
    </source>
</evidence>
<feature type="coiled-coil region" evidence="7">
    <location>
        <begin position="448"/>
        <end position="530"/>
    </location>
</feature>
<comment type="function">
    <text evidence="6">Involved in nucleolar processing of pre-18S ribosomal RNA. Has a role in the nuclear export of 40S pre-ribosomal subunit to the cytoplasm.</text>
</comment>
<organism evidence="9 10">
    <name type="scientific">Entamoeba histolytica</name>
    <dbReference type="NCBI Taxonomy" id="5759"/>
    <lineage>
        <taxon>Eukaryota</taxon>
        <taxon>Amoebozoa</taxon>
        <taxon>Evosea</taxon>
        <taxon>Archamoebae</taxon>
        <taxon>Mastigamoebida</taxon>
        <taxon>Entamoebidae</taxon>
        <taxon>Entamoeba</taxon>
    </lineage>
</organism>
<keyword evidence="3" id="KW-0690">Ribosome biogenesis</keyword>
<reference evidence="9 10" key="1">
    <citation type="submission" date="2016-05" db="EMBL/GenBank/DDBJ databases">
        <title>First whole genome sequencing of Entamoeba histolytica HM1:IMSS-clone-6.</title>
        <authorList>
            <person name="Mukherjee Avik.K."/>
            <person name="Izumyama S."/>
            <person name="Nakada-Tsukui K."/>
            <person name="Nozaki T."/>
        </authorList>
    </citation>
    <scope>NUCLEOTIDE SEQUENCE [LARGE SCALE GENOMIC DNA]</scope>
    <source>
        <strain evidence="9 10">HM1:IMSS clone 6</strain>
    </source>
</reference>
<accession>A0A5K1VD95</accession>
<dbReference type="GO" id="GO:0032040">
    <property type="term" value="C:small-subunit processome"/>
    <property type="evidence" value="ECO:0007669"/>
    <property type="project" value="InterPro"/>
</dbReference>
<dbReference type="OMA" id="WFNERAR"/>
<keyword evidence="7" id="KW-0175">Coiled coil</keyword>
<keyword evidence="4" id="KW-0698">rRNA processing</keyword>
<feature type="coiled-coil region" evidence="7">
    <location>
        <begin position="98"/>
        <end position="132"/>
    </location>
</feature>
<feature type="region of interest" description="Disordered" evidence="8">
    <location>
        <begin position="70"/>
        <end position="90"/>
    </location>
</feature>
<dbReference type="Proteomes" id="UP000078387">
    <property type="component" value="Unassembled WGS sequence"/>
</dbReference>
<evidence type="ECO:0000256" key="5">
    <source>
        <dbReference type="ARBA" id="ARBA00023242"/>
    </source>
</evidence>
<keyword evidence="5" id="KW-0539">Nucleus</keyword>
<comment type="subcellular location">
    <subcellularLocation>
        <location evidence="1">Nucleus</location>
        <location evidence="1">Nucleolus</location>
    </subcellularLocation>
</comment>
<evidence type="ECO:0000256" key="8">
    <source>
        <dbReference type="SAM" id="MobiDB-lite"/>
    </source>
</evidence>
<evidence type="ECO:0000256" key="6">
    <source>
        <dbReference type="ARBA" id="ARBA00024695"/>
    </source>
</evidence>
<gene>
    <name evidence="9" type="ORF">CL6EHI_109000</name>
</gene>
<dbReference type="EMBL" id="BDEQ01000001">
    <property type="protein sequence ID" value="GAT97446.1"/>
    <property type="molecule type" value="Genomic_DNA"/>
</dbReference>
<dbReference type="GO" id="GO:0030692">
    <property type="term" value="C:Noc4p-Nop14p complex"/>
    <property type="evidence" value="ECO:0007669"/>
    <property type="project" value="TreeGrafter"/>
</dbReference>
<dbReference type="VEuPathDB" id="AmoebaDB:EHI8A_187680"/>
<feature type="compositionally biased region" description="Acidic residues" evidence="8">
    <location>
        <begin position="74"/>
        <end position="85"/>
    </location>
</feature>
<feature type="region of interest" description="Disordered" evidence="8">
    <location>
        <begin position="1"/>
        <end position="24"/>
    </location>
</feature>
<proteinExistence type="inferred from homology"/>
<dbReference type="PANTHER" id="PTHR23183">
    <property type="entry name" value="NOP14"/>
    <property type="match status" value="1"/>
</dbReference>
<name>A0A5K1VD95_ENTHI</name>
<dbReference type="VEuPathDB" id="AmoebaDB:KM1_178960"/>
<dbReference type="GO" id="GO:0030490">
    <property type="term" value="P:maturation of SSU-rRNA"/>
    <property type="evidence" value="ECO:0007669"/>
    <property type="project" value="TreeGrafter"/>
</dbReference>
<comment type="caution">
    <text evidence="9">The sequence shown here is derived from an EMBL/GenBank/DDBJ whole genome shotgun (WGS) entry which is preliminary data.</text>
</comment>
<dbReference type="VEuPathDB" id="AmoebaDB:EHI5A_115720"/>